<dbReference type="GO" id="GO:0000287">
    <property type="term" value="F:magnesium ion binding"/>
    <property type="evidence" value="ECO:0007669"/>
    <property type="project" value="UniProtKB-UniRule"/>
</dbReference>
<dbReference type="NCBIfam" id="NF008805">
    <property type="entry name" value="PRK11824.1"/>
    <property type="match status" value="1"/>
</dbReference>
<protein>
    <recommendedName>
        <fullName evidence="5">Polyribonucleotide nucleotidyltransferase</fullName>
        <ecNumber evidence="5">2.7.7.8</ecNumber>
    </recommendedName>
    <alternativeName>
        <fullName evidence="5">Polynucleotide phosphorylase</fullName>
        <shortName evidence="5">PNPase</shortName>
    </alternativeName>
</protein>
<comment type="caution">
    <text evidence="8">The sequence shown here is derived from an EMBL/GenBank/DDBJ whole genome shotgun (WGS) entry which is preliminary data.</text>
</comment>
<dbReference type="FunFam" id="3.30.1370.10:FF:000001">
    <property type="entry name" value="Polyribonucleotide nucleotidyltransferase"/>
    <property type="match status" value="1"/>
</dbReference>
<evidence type="ECO:0000313" key="8">
    <source>
        <dbReference type="EMBL" id="PJE63994.1"/>
    </source>
</evidence>
<evidence type="ECO:0000256" key="1">
    <source>
        <dbReference type="ARBA" id="ARBA00007404"/>
    </source>
</evidence>
<dbReference type="GO" id="GO:0003723">
    <property type="term" value="F:RNA binding"/>
    <property type="evidence" value="ECO:0007669"/>
    <property type="project" value="UniProtKB-UniRule"/>
</dbReference>
<comment type="cofactor">
    <cofactor evidence="5">
        <name>Mg(2+)</name>
        <dbReference type="ChEBI" id="CHEBI:18420"/>
    </cofactor>
</comment>
<dbReference type="Pfam" id="PF00575">
    <property type="entry name" value="S1"/>
    <property type="match status" value="1"/>
</dbReference>
<sequence>MKSHTKIIESSTGKTLTFRWGGFAQQATSAVMTQYGETTILTTVVIGKENNELDYFPLSIEYLEKLYAGGRIKGSRWVKREGRPTDSAVLVGRLIDRSVRPLFDEGFRRDVQIINTLLSVDGVTSPEIVAALSTACALSLCPIPWKGPIATTKIGLLIANDKKEGHLIVNPTPEEEQLSHLELVVSSTKDEVVMIESRAEEVSNDIMVKGIERAKKENAVLISLFEEIRTEEKITAVELPKNENDAIAAKIVKKYETELKAKLEKMADKENVDSSGDELFTKIMEEFELDEKGFKKILPIVFKKITKILVFKEGRRADGRKFDEIRPLEAEVGVLPRIHGSALFRRGATQVLSVATLGPLSQRQWVENPEGEFIKNYIHHYYMPPYSVGETGRMGSPSRREIGHGALAEKAIEPLLPVEDDFPYTTWVVSEVLSSNGSTSMASTCGSSLALMDAGVPIKAAVGGIAIGIVRESQEKYQLLTDIIGIEDFFGEMDFKVAGTRKGITAIQLDVKKVGLTSAMIAETIERAGKARMTVLDVMDKAIAKPRSTVSKYAPRIVILTPPEDKIGEIIGPGGKNIKRIIAETGAEVDIDERGKVSISSPDADSIERAVAMVQEAYKVYALGEEYPGTVVKVLPFGGVVQIASGKEGLLHVSQMGMGFVKDANEVLKEGQELRVKISEIDDRGRMKFALVK</sequence>
<dbReference type="InterPro" id="IPR020568">
    <property type="entry name" value="Ribosomal_Su5_D2-typ_SF"/>
</dbReference>
<dbReference type="PROSITE" id="PS50126">
    <property type="entry name" value="S1"/>
    <property type="match status" value="1"/>
</dbReference>
<dbReference type="CDD" id="cd11364">
    <property type="entry name" value="RNase_PH_PNPase_2"/>
    <property type="match status" value="1"/>
</dbReference>
<dbReference type="SUPFAM" id="SSF50249">
    <property type="entry name" value="Nucleic acid-binding proteins"/>
    <property type="match status" value="1"/>
</dbReference>
<feature type="domain" description="S1 motif" evidence="7">
    <location>
        <begin position="624"/>
        <end position="693"/>
    </location>
</feature>
<dbReference type="Gene3D" id="3.30.230.70">
    <property type="entry name" value="GHMP Kinase, N-terminal domain"/>
    <property type="match status" value="2"/>
</dbReference>
<keyword evidence="5" id="KW-0963">Cytoplasm</keyword>
<feature type="binding site" evidence="5">
    <location>
        <position position="494"/>
    </location>
    <ligand>
        <name>Mg(2+)</name>
        <dbReference type="ChEBI" id="CHEBI:18420"/>
    </ligand>
</feature>
<dbReference type="EMBL" id="PFEE01000006">
    <property type="protein sequence ID" value="PJE63994.1"/>
    <property type="molecule type" value="Genomic_DNA"/>
</dbReference>
<proteinExistence type="inferred from homology"/>
<reference evidence="9" key="1">
    <citation type="submission" date="2017-09" db="EMBL/GenBank/DDBJ databases">
        <title>Depth-based differentiation of microbial function through sediment-hosted aquifers and enrichment of novel symbionts in the deep terrestrial subsurface.</title>
        <authorList>
            <person name="Probst A.J."/>
            <person name="Ladd B."/>
            <person name="Jarett J.K."/>
            <person name="Geller-Mcgrath D.E."/>
            <person name="Sieber C.M.K."/>
            <person name="Emerson J.B."/>
            <person name="Anantharaman K."/>
            <person name="Thomas B.C."/>
            <person name="Malmstrom R."/>
            <person name="Stieglmeier M."/>
            <person name="Klingl A."/>
            <person name="Woyke T."/>
            <person name="Ryan C.M."/>
            <person name="Banfield J.F."/>
        </authorList>
    </citation>
    <scope>NUCLEOTIDE SEQUENCE [LARGE SCALE GENOMIC DNA]</scope>
</reference>
<comment type="similarity">
    <text evidence="1 5">Belongs to the polyribonucleotide nucleotidyltransferase family.</text>
</comment>
<dbReference type="NCBIfam" id="TIGR03591">
    <property type="entry name" value="polynuc_phos"/>
    <property type="match status" value="1"/>
</dbReference>
<dbReference type="SUPFAM" id="SSF46915">
    <property type="entry name" value="Polynucleotide phosphorylase/guanosine pentaphosphate synthase (PNPase/GPSI), domain 3"/>
    <property type="match status" value="1"/>
</dbReference>
<comment type="catalytic activity">
    <reaction evidence="5">
        <text>RNA(n+1) + phosphate = RNA(n) + a ribonucleoside 5'-diphosphate</text>
        <dbReference type="Rhea" id="RHEA:22096"/>
        <dbReference type="Rhea" id="RHEA-COMP:14527"/>
        <dbReference type="Rhea" id="RHEA-COMP:17342"/>
        <dbReference type="ChEBI" id="CHEBI:43474"/>
        <dbReference type="ChEBI" id="CHEBI:57930"/>
        <dbReference type="ChEBI" id="CHEBI:140395"/>
        <dbReference type="EC" id="2.7.7.8"/>
    </reaction>
</comment>
<dbReference type="AlphaFoldDB" id="A0A2M8KVN1"/>
<dbReference type="InterPro" id="IPR004088">
    <property type="entry name" value="KH_dom_type_1"/>
</dbReference>
<dbReference type="SUPFAM" id="SSF54791">
    <property type="entry name" value="Eukaryotic type KH-domain (KH-domain type I)"/>
    <property type="match status" value="1"/>
</dbReference>
<dbReference type="Gene3D" id="3.30.1370.10">
    <property type="entry name" value="K Homology domain, type 1"/>
    <property type="match status" value="1"/>
</dbReference>
<dbReference type="PANTHER" id="PTHR11252">
    <property type="entry name" value="POLYRIBONUCLEOTIDE NUCLEOTIDYLTRANSFERASE"/>
    <property type="match status" value="1"/>
</dbReference>
<dbReference type="InterPro" id="IPR036612">
    <property type="entry name" value="KH_dom_type_1_sf"/>
</dbReference>
<keyword evidence="3 5" id="KW-0548">Nucleotidyltransferase</keyword>
<evidence type="ECO:0000256" key="4">
    <source>
        <dbReference type="ARBA" id="ARBA00022884"/>
    </source>
</evidence>
<dbReference type="PROSITE" id="PS50084">
    <property type="entry name" value="KH_TYPE_1"/>
    <property type="match status" value="1"/>
</dbReference>
<dbReference type="InterPro" id="IPR004087">
    <property type="entry name" value="KH_dom"/>
</dbReference>
<dbReference type="SMART" id="SM00322">
    <property type="entry name" value="KH"/>
    <property type="match status" value="1"/>
</dbReference>
<dbReference type="InterPro" id="IPR015847">
    <property type="entry name" value="ExoRNase_PH_dom2"/>
</dbReference>
<keyword evidence="2 5" id="KW-0808">Transferase</keyword>
<evidence type="ECO:0000256" key="3">
    <source>
        <dbReference type="ARBA" id="ARBA00022695"/>
    </source>
</evidence>
<evidence type="ECO:0000256" key="6">
    <source>
        <dbReference type="SAM" id="Coils"/>
    </source>
</evidence>
<keyword evidence="6" id="KW-0175">Coiled coil</keyword>
<dbReference type="FunFam" id="3.30.230.70:FF:000001">
    <property type="entry name" value="Polyribonucleotide nucleotidyltransferase"/>
    <property type="match status" value="1"/>
</dbReference>
<dbReference type="Proteomes" id="UP000231569">
    <property type="component" value="Unassembled WGS sequence"/>
</dbReference>
<feature type="binding site" evidence="5">
    <location>
        <position position="488"/>
    </location>
    <ligand>
        <name>Mg(2+)</name>
        <dbReference type="ChEBI" id="CHEBI:18420"/>
    </ligand>
</feature>
<dbReference type="SMART" id="SM00316">
    <property type="entry name" value="S1"/>
    <property type="match status" value="1"/>
</dbReference>
<evidence type="ECO:0000313" key="9">
    <source>
        <dbReference type="Proteomes" id="UP000231569"/>
    </source>
</evidence>
<dbReference type="HAMAP" id="MF_01595">
    <property type="entry name" value="PNPase"/>
    <property type="match status" value="1"/>
</dbReference>
<dbReference type="GO" id="GO:0000175">
    <property type="term" value="F:3'-5'-RNA exonuclease activity"/>
    <property type="evidence" value="ECO:0007669"/>
    <property type="project" value="TreeGrafter"/>
</dbReference>
<dbReference type="GO" id="GO:0004654">
    <property type="term" value="F:polyribonucleotide nucleotidyltransferase activity"/>
    <property type="evidence" value="ECO:0007669"/>
    <property type="project" value="UniProtKB-UniRule"/>
</dbReference>
<gene>
    <name evidence="5" type="primary">pnp</name>
    <name evidence="8" type="ORF">COU89_00380</name>
</gene>
<dbReference type="GO" id="GO:0006402">
    <property type="term" value="P:mRNA catabolic process"/>
    <property type="evidence" value="ECO:0007669"/>
    <property type="project" value="UniProtKB-UniRule"/>
</dbReference>
<keyword evidence="4 5" id="KW-0694">RNA-binding</keyword>
<evidence type="ECO:0000259" key="7">
    <source>
        <dbReference type="PROSITE" id="PS50126"/>
    </source>
</evidence>
<keyword evidence="5" id="KW-0479">Metal-binding</keyword>
<name>A0A2M8KVN1_9BACT</name>
<dbReference type="SUPFAM" id="SSF54211">
    <property type="entry name" value="Ribosomal protein S5 domain 2-like"/>
    <property type="match status" value="2"/>
</dbReference>
<dbReference type="SUPFAM" id="SSF55666">
    <property type="entry name" value="Ribonuclease PH domain 2-like"/>
    <property type="match status" value="2"/>
</dbReference>
<dbReference type="InterPro" id="IPR036345">
    <property type="entry name" value="ExoRNase_PH_dom2_sf"/>
</dbReference>
<keyword evidence="5" id="KW-0460">Magnesium</keyword>
<evidence type="ECO:0000256" key="5">
    <source>
        <dbReference type="HAMAP-Rule" id="MF_01595"/>
    </source>
</evidence>
<dbReference type="PANTHER" id="PTHR11252:SF0">
    <property type="entry name" value="POLYRIBONUCLEOTIDE NUCLEOTIDYLTRANSFERASE 1, MITOCHONDRIAL"/>
    <property type="match status" value="1"/>
</dbReference>
<accession>A0A2M8KVN1</accession>
<dbReference type="EC" id="2.7.7.8" evidence="5"/>
<organism evidence="8 9">
    <name type="scientific">Candidatus Roizmanbacteria bacterium CG10_big_fil_rev_8_21_14_0_10_45_7</name>
    <dbReference type="NCBI Taxonomy" id="1974854"/>
    <lineage>
        <taxon>Bacteria</taxon>
        <taxon>Candidatus Roizmaniibacteriota</taxon>
    </lineage>
</organism>
<dbReference type="GO" id="GO:0006396">
    <property type="term" value="P:RNA processing"/>
    <property type="evidence" value="ECO:0007669"/>
    <property type="project" value="InterPro"/>
</dbReference>
<dbReference type="CDD" id="cd02393">
    <property type="entry name" value="KH-I_PNPase"/>
    <property type="match status" value="1"/>
</dbReference>
<comment type="function">
    <text evidence="5">Involved in mRNA degradation. Catalyzes the phosphorolysis of single-stranded polyribonucleotides processively in the 3'- to 5'-direction.</text>
</comment>
<evidence type="ECO:0000256" key="2">
    <source>
        <dbReference type="ARBA" id="ARBA00022679"/>
    </source>
</evidence>
<dbReference type="Gene3D" id="2.40.50.140">
    <property type="entry name" value="Nucleic acid-binding proteins"/>
    <property type="match status" value="1"/>
</dbReference>
<dbReference type="Pfam" id="PF01138">
    <property type="entry name" value="RNase_PH"/>
    <property type="match status" value="2"/>
</dbReference>
<dbReference type="InterPro" id="IPR036456">
    <property type="entry name" value="PNPase_PH_RNA-bd_sf"/>
</dbReference>
<dbReference type="InterPro" id="IPR027408">
    <property type="entry name" value="PNPase/RNase_PH_dom_sf"/>
</dbReference>
<dbReference type="InterPro" id="IPR003029">
    <property type="entry name" value="S1_domain"/>
</dbReference>
<dbReference type="InterPro" id="IPR001247">
    <property type="entry name" value="ExoRNase_PH_dom1"/>
</dbReference>
<dbReference type="Pfam" id="PF03725">
    <property type="entry name" value="RNase_PH_C"/>
    <property type="match status" value="1"/>
</dbReference>
<dbReference type="GO" id="GO:0005829">
    <property type="term" value="C:cytosol"/>
    <property type="evidence" value="ECO:0007669"/>
    <property type="project" value="TreeGrafter"/>
</dbReference>
<comment type="subcellular location">
    <subcellularLocation>
        <location evidence="5">Cytoplasm</location>
    </subcellularLocation>
</comment>
<dbReference type="InterPro" id="IPR012162">
    <property type="entry name" value="PNPase"/>
</dbReference>
<dbReference type="Pfam" id="PF00013">
    <property type="entry name" value="KH_1"/>
    <property type="match status" value="1"/>
</dbReference>
<dbReference type="PIRSF" id="PIRSF005499">
    <property type="entry name" value="PNPase"/>
    <property type="match status" value="1"/>
</dbReference>
<feature type="coiled-coil region" evidence="6">
    <location>
        <begin position="211"/>
        <end position="272"/>
    </location>
</feature>
<dbReference type="InterPro" id="IPR012340">
    <property type="entry name" value="NA-bd_OB-fold"/>
</dbReference>